<organism evidence="1 2">
    <name type="scientific">Pristionchus entomophagus</name>
    <dbReference type="NCBI Taxonomy" id="358040"/>
    <lineage>
        <taxon>Eukaryota</taxon>
        <taxon>Metazoa</taxon>
        <taxon>Ecdysozoa</taxon>
        <taxon>Nematoda</taxon>
        <taxon>Chromadorea</taxon>
        <taxon>Rhabditida</taxon>
        <taxon>Rhabditina</taxon>
        <taxon>Diplogasteromorpha</taxon>
        <taxon>Diplogasteroidea</taxon>
        <taxon>Neodiplogasteridae</taxon>
        <taxon>Pristionchus</taxon>
    </lineage>
</organism>
<keyword evidence="2" id="KW-1185">Reference proteome</keyword>
<evidence type="ECO:0000313" key="2">
    <source>
        <dbReference type="Proteomes" id="UP001432027"/>
    </source>
</evidence>
<dbReference type="AlphaFoldDB" id="A0AAV5TE68"/>
<protein>
    <submittedName>
        <fullName evidence="1">Uncharacterized protein</fullName>
    </submittedName>
</protein>
<dbReference type="Proteomes" id="UP001432027">
    <property type="component" value="Unassembled WGS sequence"/>
</dbReference>
<reference evidence="1" key="1">
    <citation type="submission" date="2023-10" db="EMBL/GenBank/DDBJ databases">
        <title>Genome assembly of Pristionchus species.</title>
        <authorList>
            <person name="Yoshida K."/>
            <person name="Sommer R.J."/>
        </authorList>
    </citation>
    <scope>NUCLEOTIDE SEQUENCE</scope>
    <source>
        <strain evidence="1">RS0144</strain>
    </source>
</reference>
<sequence>MDNAEKVKTKGRDSLIVNLTRFAPELGTPICSTLMADKSAFVPLDCSTANEECNMVDDVIFGQVPTQQTTDQQKMSTDQVKK</sequence>
<evidence type="ECO:0000313" key="1">
    <source>
        <dbReference type="EMBL" id="GMS91149.1"/>
    </source>
</evidence>
<comment type="caution">
    <text evidence="1">The sequence shown here is derived from an EMBL/GenBank/DDBJ whole genome shotgun (WGS) entry which is preliminary data.</text>
</comment>
<accession>A0AAV5TE68</accession>
<name>A0AAV5TE68_9BILA</name>
<gene>
    <name evidence="1" type="ORF">PENTCL1PPCAC_13324</name>
</gene>
<proteinExistence type="predicted"/>
<dbReference type="EMBL" id="BTSX01000003">
    <property type="protein sequence ID" value="GMS91149.1"/>
    <property type="molecule type" value="Genomic_DNA"/>
</dbReference>